<dbReference type="GO" id="GO:0016787">
    <property type="term" value="F:hydrolase activity"/>
    <property type="evidence" value="ECO:0007669"/>
    <property type="project" value="UniProtKB-KW"/>
</dbReference>
<evidence type="ECO:0000256" key="1">
    <source>
        <dbReference type="ARBA" id="ARBA00001946"/>
    </source>
</evidence>
<keyword evidence="4" id="KW-0460">Magnesium</keyword>
<evidence type="ECO:0000313" key="5">
    <source>
        <dbReference type="EMBL" id="MBP2243672.1"/>
    </source>
</evidence>
<dbReference type="CDD" id="cd16423">
    <property type="entry name" value="HAD_BPGM-like"/>
    <property type="match status" value="1"/>
</dbReference>
<proteinExistence type="inferred from homology"/>
<dbReference type="Pfam" id="PF13419">
    <property type="entry name" value="HAD_2"/>
    <property type="match status" value="1"/>
</dbReference>
<evidence type="ECO:0000313" key="6">
    <source>
        <dbReference type="Proteomes" id="UP000810207"/>
    </source>
</evidence>
<evidence type="ECO:0000256" key="2">
    <source>
        <dbReference type="ARBA" id="ARBA00006171"/>
    </source>
</evidence>
<dbReference type="SFLD" id="SFLDG01129">
    <property type="entry name" value="C1.5:_HAD__Beta-PGM__Phosphata"/>
    <property type="match status" value="1"/>
</dbReference>
<dbReference type="Proteomes" id="UP000810207">
    <property type="component" value="Unassembled WGS sequence"/>
</dbReference>
<dbReference type="SFLD" id="SFLDG01135">
    <property type="entry name" value="C1.5.6:_HAD__Beta-PGM__Phospha"/>
    <property type="match status" value="1"/>
</dbReference>
<dbReference type="NCBIfam" id="TIGR01509">
    <property type="entry name" value="HAD-SF-IA-v3"/>
    <property type="match status" value="1"/>
</dbReference>
<dbReference type="NCBIfam" id="TIGR01549">
    <property type="entry name" value="HAD-SF-IA-v1"/>
    <property type="match status" value="1"/>
</dbReference>
<dbReference type="SUPFAM" id="SSF56784">
    <property type="entry name" value="HAD-like"/>
    <property type="match status" value="1"/>
</dbReference>
<accession>A0ABS4RLA6</accession>
<dbReference type="Gene3D" id="1.10.150.240">
    <property type="entry name" value="Putative phosphatase, domain 2"/>
    <property type="match status" value="1"/>
</dbReference>
<reference evidence="5 6" key="1">
    <citation type="submission" date="2021-03" db="EMBL/GenBank/DDBJ databases">
        <title>Genomic Encyclopedia of Type Strains, Phase IV (KMG-IV): sequencing the most valuable type-strain genomes for metagenomic binning, comparative biology and taxonomic classification.</title>
        <authorList>
            <person name="Goeker M."/>
        </authorList>
    </citation>
    <scope>NUCLEOTIDE SEQUENCE [LARGE SCALE GENOMIC DNA]</scope>
    <source>
        <strain evidence="5 6">DSM 21292</strain>
    </source>
</reference>
<dbReference type="RefSeq" id="WP_047843848.1">
    <property type="nucleotide sequence ID" value="NZ_CBCSLC010000002.1"/>
</dbReference>
<dbReference type="EMBL" id="JAGIKV010000001">
    <property type="protein sequence ID" value="MBP2243672.1"/>
    <property type="molecule type" value="Genomic_DNA"/>
</dbReference>
<evidence type="ECO:0000256" key="4">
    <source>
        <dbReference type="ARBA" id="ARBA00022842"/>
    </source>
</evidence>
<comment type="caution">
    <text evidence="5">The sequence shown here is derived from an EMBL/GenBank/DDBJ whole genome shotgun (WGS) entry which is preliminary data.</text>
</comment>
<comment type="similarity">
    <text evidence="2">Belongs to the HAD-like hydrolase superfamily. CbbY/CbbZ/Gph/YieH family.</text>
</comment>
<evidence type="ECO:0000256" key="3">
    <source>
        <dbReference type="ARBA" id="ARBA00022723"/>
    </source>
</evidence>
<keyword evidence="3" id="KW-0479">Metal-binding</keyword>
<organism evidence="5 6">
    <name type="scientific">Paenibacillus xylanexedens</name>
    <dbReference type="NCBI Taxonomy" id="528191"/>
    <lineage>
        <taxon>Bacteria</taxon>
        <taxon>Bacillati</taxon>
        <taxon>Bacillota</taxon>
        <taxon>Bacilli</taxon>
        <taxon>Bacillales</taxon>
        <taxon>Paenibacillaceae</taxon>
        <taxon>Paenibacillus</taxon>
    </lineage>
</organism>
<dbReference type="InterPro" id="IPR051600">
    <property type="entry name" value="Beta-PGM-like"/>
</dbReference>
<dbReference type="PANTHER" id="PTHR46193:SF21">
    <property type="entry name" value="SLL1138 PROTEIN"/>
    <property type="match status" value="1"/>
</dbReference>
<dbReference type="InterPro" id="IPR006439">
    <property type="entry name" value="HAD-SF_hydro_IA"/>
</dbReference>
<comment type="cofactor">
    <cofactor evidence="1">
        <name>Mg(2+)</name>
        <dbReference type="ChEBI" id="CHEBI:18420"/>
    </cofactor>
</comment>
<dbReference type="InterPro" id="IPR036412">
    <property type="entry name" value="HAD-like_sf"/>
</dbReference>
<keyword evidence="5" id="KW-0378">Hydrolase</keyword>
<name>A0ABS4RLA6_PAEXY</name>
<dbReference type="SFLD" id="SFLDS00003">
    <property type="entry name" value="Haloacid_Dehalogenase"/>
    <property type="match status" value="1"/>
</dbReference>
<dbReference type="InterPro" id="IPR023198">
    <property type="entry name" value="PGP-like_dom2"/>
</dbReference>
<protein>
    <submittedName>
        <fullName evidence="5">HAD superfamily hydrolase (TIGR01509 family)</fullName>
    </submittedName>
</protein>
<sequence>MIKALVFDFDGTIIDTETAWYIAFRDAYKEHGVDLTLEMYSQCIGTSLKTFNPYEYLITDLNLPIDREAFRESVQLQHAALMNKEKVRPGIQEYLEQAREAGLKLAVASSSKREWVEQHLEQLKLKDYFEVIRTADDVANVKPDPELYTQALEALGVTADEAVAIEDSPNGARAAAAAGMHCVVISNTITGTLEFDMPHQRLSCLTDLTFNDLISKPLVTTV</sequence>
<keyword evidence="6" id="KW-1185">Reference proteome</keyword>
<dbReference type="InterPro" id="IPR041492">
    <property type="entry name" value="HAD_2"/>
</dbReference>
<gene>
    <name evidence="5" type="ORF">J2Z28_000277</name>
</gene>
<dbReference type="InterPro" id="IPR023214">
    <property type="entry name" value="HAD_sf"/>
</dbReference>
<dbReference type="PANTHER" id="PTHR46193">
    <property type="entry name" value="6-PHOSPHOGLUCONATE PHOSPHATASE"/>
    <property type="match status" value="1"/>
</dbReference>
<dbReference type="Gene3D" id="3.40.50.1000">
    <property type="entry name" value="HAD superfamily/HAD-like"/>
    <property type="match status" value="1"/>
</dbReference>